<protein>
    <submittedName>
        <fullName evidence="1">Uncharacterized protein</fullName>
    </submittedName>
</protein>
<organism evidence="1 2">
    <name type="scientific">Fusarium pseudograminearum (strain CS3096)</name>
    <name type="common">Wheat and barley crown-rot fungus</name>
    <dbReference type="NCBI Taxonomy" id="1028729"/>
    <lineage>
        <taxon>Eukaryota</taxon>
        <taxon>Fungi</taxon>
        <taxon>Dikarya</taxon>
        <taxon>Ascomycota</taxon>
        <taxon>Pezizomycotina</taxon>
        <taxon>Sordariomycetes</taxon>
        <taxon>Hypocreomycetidae</taxon>
        <taxon>Hypocreales</taxon>
        <taxon>Nectriaceae</taxon>
        <taxon>Fusarium</taxon>
    </lineage>
</organism>
<reference evidence="1 2" key="1">
    <citation type="journal article" date="2012" name="PLoS Pathog.">
        <title>Comparative pathogenomics reveals horizontally acquired novel virulence genes in fungi infecting cereal hosts.</title>
        <authorList>
            <person name="Gardiner D.M."/>
            <person name="McDonald M.C."/>
            <person name="Covarelli L."/>
            <person name="Solomon P.S."/>
            <person name="Rusu A.G."/>
            <person name="Marshall M."/>
            <person name="Kazan K."/>
            <person name="Chakraborty S."/>
            <person name="McDonald B.A."/>
            <person name="Manners J.M."/>
        </authorList>
    </citation>
    <scope>NUCLEOTIDE SEQUENCE [LARGE SCALE GENOMIC DNA]</scope>
    <source>
        <strain evidence="1 2">CS3096</strain>
    </source>
</reference>
<accession>K3VY01</accession>
<dbReference type="RefSeq" id="XP_061844432.1">
    <property type="nucleotide sequence ID" value="XM_061988455.1"/>
</dbReference>
<dbReference type="AlphaFoldDB" id="K3VY01"/>
<name>K3VY01_FUSPC</name>
<comment type="caution">
    <text evidence="1">The sequence shown here is derived from an EMBL/GenBank/DDBJ whole genome shotgun (WGS) entry which is preliminary data.</text>
</comment>
<dbReference type="EMBL" id="AFNW01000327">
    <property type="protein sequence ID" value="EKJ69790.1"/>
    <property type="molecule type" value="Genomic_DNA"/>
</dbReference>
<dbReference type="HOGENOM" id="CLU_3421371_0_0_1"/>
<evidence type="ECO:0000313" key="2">
    <source>
        <dbReference type="Proteomes" id="UP000007978"/>
    </source>
</evidence>
<sequence>MSNTFPAFDLCLIRLFLLEGIYPS</sequence>
<proteinExistence type="predicted"/>
<dbReference type="GeneID" id="20368655"/>
<evidence type="ECO:0000313" key="1">
    <source>
        <dbReference type="EMBL" id="EKJ69790.1"/>
    </source>
</evidence>
<gene>
    <name evidence="1" type="ORF">FPSE_10038</name>
</gene>
<keyword evidence="2" id="KW-1185">Reference proteome</keyword>
<dbReference type="Proteomes" id="UP000007978">
    <property type="component" value="Chromosome 2"/>
</dbReference>